<evidence type="ECO:0000256" key="1">
    <source>
        <dbReference type="SAM" id="MobiDB-lite"/>
    </source>
</evidence>
<organism evidence="2 3">
    <name type="scientific">Paenibacillus wynnii</name>
    <dbReference type="NCBI Taxonomy" id="268407"/>
    <lineage>
        <taxon>Bacteria</taxon>
        <taxon>Bacillati</taxon>
        <taxon>Bacillota</taxon>
        <taxon>Bacilli</taxon>
        <taxon>Bacillales</taxon>
        <taxon>Paenibacillaceae</taxon>
        <taxon>Paenibacillus</taxon>
    </lineage>
</organism>
<dbReference type="STRING" id="268407.PWYN_18295"/>
<evidence type="ECO:0000313" key="2">
    <source>
        <dbReference type="EMBL" id="KGE16654.1"/>
    </source>
</evidence>
<feature type="compositionally biased region" description="Polar residues" evidence="1">
    <location>
        <begin position="22"/>
        <end position="33"/>
    </location>
</feature>
<reference evidence="2 3" key="1">
    <citation type="submission" date="2014-08" db="EMBL/GenBank/DDBJ databases">
        <authorList>
            <person name="den Bakker H.C."/>
        </authorList>
    </citation>
    <scope>NUCLEOTIDE SEQUENCE [LARGE SCALE GENOMIC DNA]</scope>
    <source>
        <strain evidence="2 3">DSM 18334</strain>
    </source>
</reference>
<comment type="caution">
    <text evidence="2">The sequence shown here is derived from an EMBL/GenBank/DDBJ whole genome shotgun (WGS) entry which is preliminary data.</text>
</comment>
<protein>
    <submittedName>
        <fullName evidence="2">Uncharacterized protein</fullName>
    </submittedName>
</protein>
<keyword evidence="3" id="KW-1185">Reference proteome</keyword>
<dbReference type="OrthoDB" id="2629859at2"/>
<feature type="region of interest" description="Disordered" evidence="1">
    <location>
        <begin position="1"/>
        <end position="42"/>
    </location>
</feature>
<accession>A0A098M2L8</accession>
<sequence length="61" mass="7361">MEHTNIPDKNLINTVKELEQEPVNSHQAQQMQQDKNDRRKEMIKDLDEVVKFKNNDQHPHR</sequence>
<dbReference type="EMBL" id="JQCR01000003">
    <property type="protein sequence ID" value="KGE16654.1"/>
    <property type="molecule type" value="Genomic_DNA"/>
</dbReference>
<gene>
    <name evidence="2" type="ORF">PWYN_18295</name>
</gene>
<dbReference type="RefSeq" id="WP_036654743.1">
    <property type="nucleotide sequence ID" value="NZ_JQCR01000003.1"/>
</dbReference>
<evidence type="ECO:0000313" key="3">
    <source>
        <dbReference type="Proteomes" id="UP000029734"/>
    </source>
</evidence>
<proteinExistence type="predicted"/>
<name>A0A098M2L8_9BACL</name>
<reference evidence="2 3" key="2">
    <citation type="submission" date="2014-10" db="EMBL/GenBank/DDBJ databases">
        <title>Comparative genomics of the Paenibacillus odorifer group.</title>
        <authorList>
            <person name="Tsai Y.-C."/>
            <person name="Martin N."/>
            <person name="Korlach J."/>
            <person name="Wiedmann M."/>
        </authorList>
    </citation>
    <scope>NUCLEOTIDE SEQUENCE [LARGE SCALE GENOMIC DNA]</scope>
    <source>
        <strain evidence="2 3">DSM 18334</strain>
    </source>
</reference>
<dbReference type="AlphaFoldDB" id="A0A098M2L8"/>
<dbReference type="eggNOG" id="ENOG503066A">
    <property type="taxonomic scope" value="Bacteria"/>
</dbReference>
<dbReference type="Proteomes" id="UP000029734">
    <property type="component" value="Unassembled WGS sequence"/>
</dbReference>